<comment type="caution">
    <text evidence="2">The sequence shown here is derived from an EMBL/GenBank/DDBJ whole genome shotgun (WGS) entry which is preliminary data.</text>
</comment>
<name>A0AAV3BH36_YERPE</name>
<reference evidence="2 3" key="1">
    <citation type="submission" date="2008-01" db="EMBL/GenBank/DDBJ databases">
        <title>Yersinia pestis Strain IP275 project at JCVI/TIGR.</title>
        <authorList>
            <person name="Ravel J."/>
            <person name="Eppinger M."/>
            <person name="Fricke W.F."/>
            <person name="Rosovitz M."/>
            <person name="Lindler L.E."/>
            <person name="Bearden S."/>
            <person name="Shriefer M."/>
        </authorList>
    </citation>
    <scope>NUCLEOTIDE SEQUENCE [LARGE SCALE GENOMIC DNA]</scope>
    <source>
        <strain evidence="2 3">IP275</strain>
    </source>
</reference>
<dbReference type="Proteomes" id="UP000004430">
    <property type="component" value="Unassembled WGS sequence"/>
</dbReference>
<organism evidence="2 3">
    <name type="scientific">Yersinia pestis biovar Orientalis str. IP275</name>
    <dbReference type="NCBI Taxonomy" id="373665"/>
    <lineage>
        <taxon>Bacteria</taxon>
        <taxon>Pseudomonadati</taxon>
        <taxon>Pseudomonadota</taxon>
        <taxon>Gammaproteobacteria</taxon>
        <taxon>Enterobacterales</taxon>
        <taxon>Yersiniaceae</taxon>
        <taxon>Yersinia</taxon>
    </lineage>
</organism>
<keyword evidence="1" id="KW-1133">Transmembrane helix</keyword>
<sequence length="40" mass="4799">MATKRKQHKFPCPVTDIDNRASKIMGLLLCQFYLFYLFYP</sequence>
<dbReference type="EMBL" id="AAOS02000002">
    <property type="protein sequence ID" value="EDR34439.1"/>
    <property type="molecule type" value="Genomic_DNA"/>
</dbReference>
<keyword evidence="1" id="KW-0472">Membrane</keyword>
<evidence type="ECO:0000256" key="1">
    <source>
        <dbReference type="SAM" id="Phobius"/>
    </source>
</evidence>
<protein>
    <submittedName>
        <fullName evidence="2">Uncharacterized protein</fullName>
    </submittedName>
</protein>
<feature type="transmembrane region" description="Helical" evidence="1">
    <location>
        <begin position="21"/>
        <end position="39"/>
    </location>
</feature>
<keyword evidence="1" id="KW-0812">Transmembrane</keyword>
<evidence type="ECO:0000313" key="3">
    <source>
        <dbReference type="Proteomes" id="UP000004430"/>
    </source>
</evidence>
<gene>
    <name evidence="2" type="ORF">YPIP275_4731</name>
</gene>
<accession>A0AAV3BH36</accession>
<reference evidence="2 3" key="2">
    <citation type="submission" date="2010-03" db="EMBL/GenBank/DDBJ databases">
        <authorList>
            <person name="Payne S.H."/>
            <person name="Sutton G.G."/>
        </authorList>
    </citation>
    <scope>NUCLEOTIDE SEQUENCE [LARGE SCALE GENOMIC DNA]</scope>
    <source>
        <strain evidence="2 3">IP275</strain>
    </source>
</reference>
<proteinExistence type="predicted"/>
<dbReference type="AlphaFoldDB" id="A0AAV3BH36"/>
<evidence type="ECO:0000313" key="2">
    <source>
        <dbReference type="EMBL" id="EDR34439.1"/>
    </source>
</evidence>